<dbReference type="OrthoDB" id="9809956at2"/>
<reference evidence="7 9" key="1">
    <citation type="submission" date="2014-10" db="EMBL/GenBank/DDBJ databases">
        <title>Draft genome of phytase producing Bacillus ginsengihumi strain M2.11.</title>
        <authorList>
            <person name="Toymentseva A."/>
            <person name="Boulygina E.A."/>
            <person name="Kazakov S.V."/>
            <person name="Kayumov I."/>
            <person name="Suleimanova A.D."/>
            <person name="Mardanova A.M."/>
            <person name="Maria S.N."/>
            <person name="Sergey M.Y."/>
            <person name="Sharipova M.R."/>
        </authorList>
    </citation>
    <scope>NUCLEOTIDE SEQUENCE [LARGE SCALE GENOMIC DNA]</scope>
    <source>
        <strain evidence="7 9">M2.11</strain>
    </source>
</reference>
<dbReference type="Gene3D" id="2.70.40.10">
    <property type="match status" value="1"/>
</dbReference>
<feature type="binding site" evidence="5">
    <location>
        <begin position="64"/>
        <end position="66"/>
    </location>
    <ligand>
        <name>substrate</name>
    </ligand>
</feature>
<comment type="pathway">
    <text evidence="5">Pyrimidine metabolism; dUMP biosynthesis; dUMP from dCTP (dUTP route): step 2/2.</text>
</comment>
<dbReference type="EMBL" id="JRUN01000001">
    <property type="protein sequence ID" value="KHD86961.1"/>
    <property type="molecule type" value="Genomic_DNA"/>
</dbReference>
<keyword evidence="3 5" id="KW-0546">Nucleotide metabolism</keyword>
<evidence type="ECO:0000313" key="7">
    <source>
        <dbReference type="EMBL" id="KHD86961.1"/>
    </source>
</evidence>
<evidence type="ECO:0000313" key="10">
    <source>
        <dbReference type="Proteomes" id="UP000476934"/>
    </source>
</evidence>
<dbReference type="NCBIfam" id="TIGR00576">
    <property type="entry name" value="dut"/>
    <property type="match status" value="1"/>
</dbReference>
<protein>
    <recommendedName>
        <fullName evidence="5">Deoxyuridine 5'-triphosphate nucleotidohydrolase</fullName>
        <shortName evidence="5">dUTPase</shortName>
        <ecNumber evidence="5">3.6.1.23</ecNumber>
    </recommendedName>
    <alternativeName>
        <fullName evidence="5">dUTP pyrophosphatase</fullName>
    </alternativeName>
</protein>
<feature type="binding site" evidence="5">
    <location>
        <position position="77"/>
    </location>
    <ligand>
        <name>substrate</name>
    </ligand>
</feature>
<gene>
    <name evidence="5 8" type="primary">dut</name>
    <name evidence="8" type="ORF">G4D61_13140</name>
    <name evidence="7" type="ORF">NG54_00915</name>
</gene>
<dbReference type="SUPFAM" id="SSF51283">
    <property type="entry name" value="dUTPase-like"/>
    <property type="match status" value="1"/>
</dbReference>
<evidence type="ECO:0000313" key="9">
    <source>
        <dbReference type="Proteomes" id="UP000030588"/>
    </source>
</evidence>
<dbReference type="Pfam" id="PF00692">
    <property type="entry name" value="dUTPase"/>
    <property type="match status" value="1"/>
</dbReference>
<reference evidence="8 10" key="3">
    <citation type="submission" date="2020-03" db="EMBL/GenBank/DDBJ databases">
        <title>Bacillus aquiflavi sp. nov., isolated from yellow water of strong flavor Chinese baijiu in Yibin region of China.</title>
        <authorList>
            <person name="Xie J."/>
        </authorList>
    </citation>
    <scope>NUCLEOTIDE SEQUENCE [LARGE SCALE GENOMIC DNA]</scope>
    <source>
        <strain evidence="8 10">Gsoil 114</strain>
    </source>
</reference>
<dbReference type="EMBL" id="JAAIWK010000022">
    <property type="protein sequence ID" value="NEY20898.1"/>
    <property type="molecule type" value="Genomic_DNA"/>
</dbReference>
<keyword evidence="10" id="KW-1185">Reference proteome</keyword>
<dbReference type="NCBIfam" id="NF001862">
    <property type="entry name" value="PRK00601.1"/>
    <property type="match status" value="1"/>
</dbReference>
<dbReference type="EC" id="3.6.1.23" evidence="5"/>
<dbReference type="GO" id="GO:0000287">
    <property type="term" value="F:magnesium ion binding"/>
    <property type="evidence" value="ECO:0007669"/>
    <property type="project" value="UniProtKB-UniRule"/>
</dbReference>
<name>A0A0A6VHA1_9BACI</name>
<dbReference type="InterPro" id="IPR033704">
    <property type="entry name" value="dUTPase_trimeric"/>
</dbReference>
<dbReference type="STRING" id="363870.NG54_00915"/>
<dbReference type="AlphaFoldDB" id="A0A0A6VHA1"/>
<dbReference type="InterPro" id="IPR008181">
    <property type="entry name" value="dUTPase"/>
</dbReference>
<dbReference type="InterPro" id="IPR036157">
    <property type="entry name" value="dUTPase-like_sf"/>
</dbReference>
<comment type="catalytic activity">
    <reaction evidence="4 5">
        <text>dUTP + H2O = dUMP + diphosphate + H(+)</text>
        <dbReference type="Rhea" id="RHEA:10248"/>
        <dbReference type="ChEBI" id="CHEBI:15377"/>
        <dbReference type="ChEBI" id="CHEBI:15378"/>
        <dbReference type="ChEBI" id="CHEBI:33019"/>
        <dbReference type="ChEBI" id="CHEBI:61555"/>
        <dbReference type="ChEBI" id="CHEBI:246422"/>
        <dbReference type="EC" id="3.6.1.23"/>
    </reaction>
</comment>
<feature type="binding site" evidence="5">
    <location>
        <begin position="81"/>
        <end position="83"/>
    </location>
    <ligand>
        <name>substrate</name>
    </ligand>
</feature>
<evidence type="ECO:0000256" key="1">
    <source>
        <dbReference type="ARBA" id="ARBA00006581"/>
    </source>
</evidence>
<organism evidence="7 9">
    <name type="scientific">Heyndrickxia ginsengihumi</name>
    <dbReference type="NCBI Taxonomy" id="363870"/>
    <lineage>
        <taxon>Bacteria</taxon>
        <taxon>Bacillati</taxon>
        <taxon>Bacillota</taxon>
        <taxon>Bacilli</taxon>
        <taxon>Bacillales</taxon>
        <taxon>Bacillaceae</taxon>
        <taxon>Heyndrickxia</taxon>
    </lineage>
</organism>
<dbReference type="GO" id="GO:0046081">
    <property type="term" value="P:dUTP catabolic process"/>
    <property type="evidence" value="ECO:0007669"/>
    <property type="project" value="InterPro"/>
</dbReference>
<dbReference type="HAMAP" id="MF_00116">
    <property type="entry name" value="dUTPase_bact"/>
    <property type="match status" value="1"/>
</dbReference>
<evidence type="ECO:0000313" key="8">
    <source>
        <dbReference type="EMBL" id="NEY20898.1"/>
    </source>
</evidence>
<dbReference type="InterPro" id="IPR029054">
    <property type="entry name" value="dUTPase-like"/>
</dbReference>
<comment type="caution">
    <text evidence="7">The sequence shown here is derived from an EMBL/GenBank/DDBJ whole genome shotgun (WGS) entry which is preliminary data.</text>
</comment>
<reference evidence="8 10" key="2">
    <citation type="submission" date="2020-02" db="EMBL/GenBank/DDBJ databases">
        <authorList>
            <person name="Feng H."/>
        </authorList>
    </citation>
    <scope>NUCLEOTIDE SEQUENCE [LARGE SCALE GENOMIC DNA]</scope>
    <source>
        <strain evidence="8 10">Gsoil 114</strain>
    </source>
</reference>
<dbReference type="RefSeq" id="WP_025727785.1">
    <property type="nucleotide sequence ID" value="NZ_JAAIWK010000022.1"/>
</dbReference>
<dbReference type="PANTHER" id="PTHR11241:SF0">
    <property type="entry name" value="DEOXYURIDINE 5'-TRIPHOSPHATE NUCLEOTIDOHYDROLASE"/>
    <property type="match status" value="1"/>
</dbReference>
<comment type="caution">
    <text evidence="5">Lacks conserved residue(s) required for the propagation of feature annotation.</text>
</comment>
<dbReference type="GO" id="GO:0004170">
    <property type="term" value="F:dUTP diphosphatase activity"/>
    <property type="evidence" value="ECO:0007669"/>
    <property type="project" value="UniProtKB-UniRule"/>
</dbReference>
<comment type="function">
    <text evidence="5">This enzyme is involved in nucleotide metabolism: it produces dUMP, the immediate precursor of thymidine nucleotides and it decreases the intracellular concentration of dUTP so that uracil cannot be incorporated into DNA.</text>
</comment>
<accession>A0A0A6VHA1</accession>
<dbReference type="Proteomes" id="UP000476934">
    <property type="component" value="Unassembled WGS sequence"/>
</dbReference>
<keyword evidence="2 5" id="KW-0378">Hydrolase</keyword>
<proteinExistence type="inferred from homology"/>
<keyword evidence="5" id="KW-0479">Metal-binding</keyword>
<feature type="domain" description="dUTPase-like" evidence="6">
    <location>
        <begin position="13"/>
        <end position="143"/>
    </location>
</feature>
<dbReference type="GO" id="GO:0006226">
    <property type="term" value="P:dUMP biosynthetic process"/>
    <property type="evidence" value="ECO:0007669"/>
    <property type="project" value="UniProtKB-UniRule"/>
</dbReference>
<dbReference type="PANTHER" id="PTHR11241">
    <property type="entry name" value="DEOXYURIDINE 5'-TRIPHOSPHATE NUCLEOTIDOHYDROLASE"/>
    <property type="match status" value="1"/>
</dbReference>
<dbReference type="Proteomes" id="UP000030588">
    <property type="component" value="Unassembled WGS sequence"/>
</dbReference>
<dbReference type="UniPathway" id="UPA00610">
    <property type="reaction ID" value="UER00666"/>
</dbReference>
<evidence type="ECO:0000256" key="4">
    <source>
        <dbReference type="ARBA" id="ARBA00047686"/>
    </source>
</evidence>
<keyword evidence="5" id="KW-0460">Magnesium</keyword>
<evidence type="ECO:0000259" key="6">
    <source>
        <dbReference type="Pfam" id="PF00692"/>
    </source>
</evidence>
<evidence type="ECO:0000256" key="2">
    <source>
        <dbReference type="ARBA" id="ARBA00022801"/>
    </source>
</evidence>
<comment type="cofactor">
    <cofactor evidence="5">
        <name>Mg(2+)</name>
        <dbReference type="ChEBI" id="CHEBI:18420"/>
    </cofactor>
</comment>
<evidence type="ECO:0000256" key="5">
    <source>
        <dbReference type="HAMAP-Rule" id="MF_00116"/>
    </source>
</evidence>
<comment type="similarity">
    <text evidence="1 5">Belongs to the dUTPase family.</text>
</comment>
<sequence length="144" mass="15829">MEYNLKVRLIHEDAKLPYQANEGDAGLDLFSIEEKIIKAGEAELIRTGIQIELPKGTEAQVRPRSGLALKHAITVLNSPGTIDEGYRGEIKVILINHGKEDVKIEKQMRIAQMVIAPVLHVHLEQTDVLSHTDRGNGGFGSSGK</sequence>
<dbReference type="CDD" id="cd07557">
    <property type="entry name" value="trimeric_dUTPase"/>
    <property type="match status" value="1"/>
</dbReference>
<evidence type="ECO:0000256" key="3">
    <source>
        <dbReference type="ARBA" id="ARBA00023080"/>
    </source>
</evidence>